<evidence type="ECO:0000313" key="2">
    <source>
        <dbReference type="EMBL" id="KAG5176923.1"/>
    </source>
</evidence>
<comment type="caution">
    <text evidence="2">The sequence shown here is derived from an EMBL/GenBank/DDBJ whole genome shotgun (WGS) entry which is preliminary data.</text>
</comment>
<sequence length="584" mass="62672">MGTAACSDPAHRRLLFHDLLSLGSSRLCAMTEVLAAWPTAQRNRVLECWEMSEPPVAASILADAISAQTHMPPPHLWQCDLCALKRQAKSEFNMALQVNATPAEQQQTARALPQHVDVAFFHSSEGMLRLVPPPPPQQQQQQQQPGDGDSDGGDGATAPPAAALLLYNERPIDLRHLCNACVLQASAFVTALGHDIPIHHAVDDERRALLAARRRIDRLKARWLRHEREQRAVGALMRSVCEATQGVAAAAALRQRRAASDAAAHAKQRVLSAARDARRRAVAAAARADPALTAVLARDSQRRVWQGSAMAALSLERSLGRASGRPASASRRALTSAQPADFAADALQPLTPLGAALAVGAPGARGELDAELRVEAAALRASHARAHEVGALLRVRELARERQRAAAARCAATEASAAWARAAREMAESRDAAAALRALTLEQRRADLAAHKAARALLREGLRAEAQRRRQVAEAQDERRRAAAAAAAARAAQEAAHMAAAEAAQRCKGDAYWGLLLEEQRLRRLIDEGQQAWEVRIRTMRERAVEVGVTGGGGLAWKPTVGGADPPLELSNKLIAALQSVLSK</sequence>
<dbReference type="EMBL" id="JAFCMP010000531">
    <property type="protein sequence ID" value="KAG5176923.1"/>
    <property type="molecule type" value="Genomic_DNA"/>
</dbReference>
<name>A0A835YM05_9STRA</name>
<evidence type="ECO:0000256" key="1">
    <source>
        <dbReference type="SAM" id="MobiDB-lite"/>
    </source>
</evidence>
<gene>
    <name evidence="2" type="ORF">JKP88DRAFT_333951</name>
</gene>
<reference evidence="2" key="1">
    <citation type="submission" date="2021-02" db="EMBL/GenBank/DDBJ databases">
        <title>First Annotated Genome of the Yellow-green Alga Tribonema minus.</title>
        <authorList>
            <person name="Mahan K.M."/>
        </authorList>
    </citation>
    <scope>NUCLEOTIDE SEQUENCE</scope>
    <source>
        <strain evidence="2">UTEX B ZZ1240</strain>
    </source>
</reference>
<accession>A0A835YM05</accession>
<keyword evidence="3" id="KW-1185">Reference proteome</keyword>
<feature type="compositionally biased region" description="Low complexity" evidence="1">
    <location>
        <begin position="138"/>
        <end position="147"/>
    </location>
</feature>
<feature type="region of interest" description="Disordered" evidence="1">
    <location>
        <begin position="127"/>
        <end position="159"/>
    </location>
</feature>
<organism evidence="2 3">
    <name type="scientific">Tribonema minus</name>
    <dbReference type="NCBI Taxonomy" id="303371"/>
    <lineage>
        <taxon>Eukaryota</taxon>
        <taxon>Sar</taxon>
        <taxon>Stramenopiles</taxon>
        <taxon>Ochrophyta</taxon>
        <taxon>PX clade</taxon>
        <taxon>Xanthophyceae</taxon>
        <taxon>Tribonematales</taxon>
        <taxon>Tribonemataceae</taxon>
        <taxon>Tribonema</taxon>
    </lineage>
</organism>
<evidence type="ECO:0000313" key="3">
    <source>
        <dbReference type="Proteomes" id="UP000664859"/>
    </source>
</evidence>
<protein>
    <submittedName>
        <fullName evidence="2">Uncharacterized protein</fullName>
    </submittedName>
</protein>
<dbReference type="Proteomes" id="UP000664859">
    <property type="component" value="Unassembled WGS sequence"/>
</dbReference>
<dbReference type="AlphaFoldDB" id="A0A835YM05"/>
<proteinExistence type="predicted"/>